<dbReference type="SMART" id="SM00109">
    <property type="entry name" value="C1"/>
    <property type="match status" value="1"/>
</dbReference>
<dbReference type="PANTHER" id="PTHR44329:SF262">
    <property type="entry name" value="RAF HOMOLOG SERINE_THREONINE-PROTEIN KINASE RAF"/>
    <property type="match status" value="1"/>
</dbReference>
<feature type="domain" description="Protein kinase" evidence="13">
    <location>
        <begin position="489"/>
        <end position="749"/>
    </location>
</feature>
<dbReference type="PhylomeDB" id="E9GAH4"/>
<evidence type="ECO:0000256" key="1">
    <source>
        <dbReference type="ARBA" id="ARBA00010507"/>
    </source>
</evidence>
<dbReference type="Gene3D" id="3.10.20.90">
    <property type="entry name" value="Phosphatidylinositol 3-kinase Catalytic Subunit, Chain A, domain 1"/>
    <property type="match status" value="1"/>
</dbReference>
<evidence type="ECO:0000313" key="16">
    <source>
        <dbReference type="EMBL" id="EFX83242.1"/>
    </source>
</evidence>
<feature type="compositionally biased region" description="Low complexity" evidence="12">
    <location>
        <begin position="137"/>
        <end position="147"/>
    </location>
</feature>
<dbReference type="SUPFAM" id="SSF56112">
    <property type="entry name" value="Protein kinase-like (PK-like)"/>
    <property type="match status" value="1"/>
</dbReference>
<dbReference type="OrthoDB" id="774951at2759"/>
<dbReference type="PROSITE" id="PS50898">
    <property type="entry name" value="RBD"/>
    <property type="match status" value="1"/>
</dbReference>
<dbReference type="FunFam" id="3.30.200.20:FF:000024">
    <property type="entry name" value="B-Raf proto-oncogene serine/threonine-protein kinase"/>
    <property type="match status" value="1"/>
</dbReference>
<dbReference type="CDD" id="cd14062">
    <property type="entry name" value="STKc_Raf"/>
    <property type="match status" value="1"/>
</dbReference>
<dbReference type="Pfam" id="PF07714">
    <property type="entry name" value="PK_Tyr_Ser-Thr"/>
    <property type="match status" value="1"/>
</dbReference>
<evidence type="ECO:0000256" key="5">
    <source>
        <dbReference type="ARBA" id="ARBA00022723"/>
    </source>
</evidence>
<keyword evidence="11" id="KW-0175">Coiled coil</keyword>
<keyword evidence="3" id="KW-0723">Serine/threonine-protein kinase</keyword>
<feature type="region of interest" description="Disordered" evidence="12">
    <location>
        <begin position="95"/>
        <end position="152"/>
    </location>
</feature>
<name>E9GAH4_DAPPU</name>
<dbReference type="InterPro" id="IPR000719">
    <property type="entry name" value="Prot_kinase_dom"/>
</dbReference>
<keyword evidence="8" id="KW-0862">Zinc</keyword>
<dbReference type="PANTHER" id="PTHR44329">
    <property type="entry name" value="SERINE/THREONINE-PROTEIN KINASE TNNI3K-RELATED"/>
    <property type="match status" value="1"/>
</dbReference>
<keyword evidence="5" id="KW-0479">Metal-binding</keyword>
<dbReference type="PROSITE" id="PS50011">
    <property type="entry name" value="PROTEIN_KINASE_DOM"/>
    <property type="match status" value="1"/>
</dbReference>
<comment type="similarity">
    <text evidence="1">Belongs to the protein kinase superfamily. TKL Ser/Thr protein kinase family. RAF subfamily.</text>
</comment>
<dbReference type="InterPro" id="IPR029071">
    <property type="entry name" value="Ubiquitin-like_domsf"/>
</dbReference>
<dbReference type="Pfam" id="PF00130">
    <property type="entry name" value="C1_1"/>
    <property type="match status" value="1"/>
</dbReference>
<dbReference type="PROSITE" id="PS00479">
    <property type="entry name" value="ZF_DAG_PE_1"/>
    <property type="match status" value="1"/>
</dbReference>
<dbReference type="InterPro" id="IPR051681">
    <property type="entry name" value="Ser/Thr_Kinases-Pseudokinases"/>
</dbReference>
<dbReference type="InterPro" id="IPR002219">
    <property type="entry name" value="PKC_DAG/PE"/>
</dbReference>
<feature type="region of interest" description="Disordered" evidence="12">
    <location>
        <begin position="409"/>
        <end position="471"/>
    </location>
</feature>
<dbReference type="InterPro" id="IPR046349">
    <property type="entry name" value="C1-like_sf"/>
</dbReference>
<dbReference type="InterPro" id="IPR001245">
    <property type="entry name" value="Ser-Thr/Tyr_kinase_cat_dom"/>
</dbReference>
<dbReference type="Gene3D" id="1.10.510.10">
    <property type="entry name" value="Transferase(Phosphotransferase) domain 1"/>
    <property type="match status" value="1"/>
</dbReference>
<dbReference type="Pfam" id="PF02196">
    <property type="entry name" value="RBD"/>
    <property type="match status" value="1"/>
</dbReference>
<evidence type="ECO:0000259" key="15">
    <source>
        <dbReference type="PROSITE" id="PS50898"/>
    </source>
</evidence>
<protein>
    <recommendedName>
        <fullName evidence="2">non-specific serine/threonine protein kinase</fullName>
        <ecNumber evidence="2">2.7.11.1</ecNumber>
    </recommendedName>
</protein>
<dbReference type="InterPro" id="IPR017441">
    <property type="entry name" value="Protein_kinase_ATP_BS"/>
</dbReference>
<evidence type="ECO:0000256" key="2">
    <source>
        <dbReference type="ARBA" id="ARBA00012513"/>
    </source>
</evidence>
<feature type="compositionally biased region" description="Low complexity" evidence="12">
    <location>
        <begin position="428"/>
        <end position="442"/>
    </location>
</feature>
<sequence>MAVNETLLGSTMTNFTLPSPKRHRKYEETGTIHDELRNIQSVIRLTKENIDALNAQFAGFQHPPLMYIAEYNELTSKLHEFKAREQELIERVSAATASNGRQSPGGHELEDCSDAELPPHLKTGFGPDGGGHHHGHQQQQIHHQQQAPGPPLIAIPPPPRSPLKSVVRAYLPNEQRTIVQVKPGQTVREALSKAMKLRKLDPSTCAVYRCTQPEVKVQWDADIASVEGGEIRVKLKDNFSATTSISHNFVRKTFFSLAYCESCRRLLFQGFYCRTCGYRFHQRCAAAVPPLCNPAHVAENTLLQMLISCPEGPVPYPYTAGLTYPPTFQPMQIPRRHPPPLAQRERSTSAPNVCLNGIREEQHENQPPEPQQQQQQAHVPGRHAWALPFTNLAIGLTLPTLTNFMGGGGSGGNGGAPPTLSGLGGASSPGSSPTKPSHSHSAQASPTNTLRPWRPRARSADESSKKVQLKKWKTSRESIEDWEIPADEILIGPRIGSGSFGTVYRGHWHGPVAVKTLNVKDPTPAQLQAFKNEVAVLRKTRHVNILLFMGCVSKPQLAIVTQWCEGSSLYKHLHVLETKFELLTLIETARQTAQGMDYLHAKNIIHRDLKSNNIFLHDDLTVKIGDFGLATVKTRWSGSHQFQQPSGSILWMAPEVIRMKDENPYSFQSDVYAFGVVLYELFSGQLPYSHISNKDQILFMVGRGFLRPDLSHVRSDTPKALRRLLESSIKFTREERPLFRQILVSLESLSRSLPKIHRSASEPTLSGSHFQSEDIYFAYALPKTPMNAQFGAFPLFNTGGVI</sequence>
<evidence type="ECO:0000256" key="12">
    <source>
        <dbReference type="SAM" id="MobiDB-lite"/>
    </source>
</evidence>
<evidence type="ECO:0000256" key="7">
    <source>
        <dbReference type="ARBA" id="ARBA00022777"/>
    </source>
</evidence>
<dbReference type="HOGENOM" id="CLU_023684_1_0_1"/>
<evidence type="ECO:0000256" key="9">
    <source>
        <dbReference type="ARBA" id="ARBA00022840"/>
    </source>
</evidence>
<dbReference type="EMBL" id="GL732537">
    <property type="protein sequence ID" value="EFX83242.1"/>
    <property type="molecule type" value="Genomic_DNA"/>
</dbReference>
<evidence type="ECO:0000256" key="8">
    <source>
        <dbReference type="ARBA" id="ARBA00022833"/>
    </source>
</evidence>
<keyword evidence="9 10" id="KW-0067">ATP-binding</keyword>
<proteinExistence type="inferred from homology"/>
<evidence type="ECO:0000256" key="3">
    <source>
        <dbReference type="ARBA" id="ARBA00022527"/>
    </source>
</evidence>
<dbReference type="InParanoid" id="E9GAH4"/>
<dbReference type="FunFam" id="1.10.510.10:FF:000036">
    <property type="entry name" value="RAF proto-oncogene serine/threonine-protein kinase"/>
    <property type="match status" value="1"/>
</dbReference>
<dbReference type="InterPro" id="IPR003116">
    <property type="entry name" value="RBD_dom"/>
</dbReference>
<evidence type="ECO:0000313" key="17">
    <source>
        <dbReference type="Proteomes" id="UP000000305"/>
    </source>
</evidence>
<dbReference type="eggNOG" id="KOG0193">
    <property type="taxonomic scope" value="Eukaryota"/>
</dbReference>
<feature type="domain" description="Phorbol-ester/DAG-type" evidence="14">
    <location>
        <begin position="246"/>
        <end position="292"/>
    </location>
</feature>
<dbReference type="Gene3D" id="3.30.200.20">
    <property type="entry name" value="Phosphorylase Kinase, domain 1"/>
    <property type="match status" value="1"/>
</dbReference>
<gene>
    <name evidence="16" type="ORF">DAPPUDRAFT_315683</name>
</gene>
<dbReference type="FunCoup" id="E9GAH4">
    <property type="interactions" value="1590"/>
</dbReference>
<dbReference type="PROSITE" id="PS00108">
    <property type="entry name" value="PROTEIN_KINASE_ST"/>
    <property type="match status" value="1"/>
</dbReference>
<dbReference type="SMART" id="SM00220">
    <property type="entry name" value="S_TKc"/>
    <property type="match status" value="1"/>
</dbReference>
<dbReference type="OMA" id="EMCVVYI"/>
<dbReference type="SMART" id="SM00455">
    <property type="entry name" value="RBD"/>
    <property type="match status" value="1"/>
</dbReference>
<dbReference type="CDD" id="cd20811">
    <property type="entry name" value="C1_Raf"/>
    <property type="match status" value="1"/>
</dbReference>
<dbReference type="FunFam" id="3.30.60.20:FF:000004">
    <property type="entry name" value="B-Raf proto-oncogene serine/threonine-protein kinase"/>
    <property type="match status" value="1"/>
</dbReference>
<feature type="coiled-coil region" evidence="11">
    <location>
        <begin position="36"/>
        <end position="91"/>
    </location>
</feature>
<dbReference type="SUPFAM" id="SSF57889">
    <property type="entry name" value="Cysteine-rich domain"/>
    <property type="match status" value="1"/>
</dbReference>
<dbReference type="Gene3D" id="3.30.60.20">
    <property type="match status" value="1"/>
</dbReference>
<feature type="region of interest" description="Disordered" evidence="12">
    <location>
        <begin position="327"/>
        <end position="349"/>
    </location>
</feature>
<dbReference type="GO" id="GO:0004709">
    <property type="term" value="F:MAP kinase kinase kinase activity"/>
    <property type="evidence" value="ECO:0000318"/>
    <property type="project" value="GO_Central"/>
</dbReference>
<evidence type="ECO:0000259" key="14">
    <source>
        <dbReference type="PROSITE" id="PS50081"/>
    </source>
</evidence>
<accession>E9GAH4</accession>
<feature type="binding site" evidence="10">
    <location>
        <position position="515"/>
    </location>
    <ligand>
        <name>ATP</name>
        <dbReference type="ChEBI" id="CHEBI:30616"/>
    </ligand>
</feature>
<dbReference type="InterPro" id="IPR011009">
    <property type="entry name" value="Kinase-like_dom_sf"/>
</dbReference>
<dbReference type="STRING" id="6669.E9GAH4"/>
<dbReference type="GO" id="GO:0006950">
    <property type="term" value="P:response to stress"/>
    <property type="evidence" value="ECO:0007669"/>
    <property type="project" value="UniProtKB-ARBA"/>
</dbReference>
<evidence type="ECO:0000256" key="6">
    <source>
        <dbReference type="ARBA" id="ARBA00022741"/>
    </source>
</evidence>
<dbReference type="InterPro" id="IPR008271">
    <property type="entry name" value="Ser/Thr_kinase_AS"/>
</dbReference>
<keyword evidence="6 10" id="KW-0547">Nucleotide-binding</keyword>
<keyword evidence="17" id="KW-1185">Reference proteome</keyword>
<dbReference type="Proteomes" id="UP000000305">
    <property type="component" value="Unassembled WGS sequence"/>
</dbReference>
<dbReference type="GO" id="GO:0005524">
    <property type="term" value="F:ATP binding"/>
    <property type="evidence" value="ECO:0007669"/>
    <property type="project" value="UniProtKB-UniRule"/>
</dbReference>
<evidence type="ECO:0000256" key="4">
    <source>
        <dbReference type="ARBA" id="ARBA00022679"/>
    </source>
</evidence>
<evidence type="ECO:0000259" key="13">
    <source>
        <dbReference type="PROSITE" id="PS50011"/>
    </source>
</evidence>
<dbReference type="GO" id="GO:0046872">
    <property type="term" value="F:metal ion binding"/>
    <property type="evidence" value="ECO:0007669"/>
    <property type="project" value="UniProtKB-KW"/>
</dbReference>
<organism evidence="16 17">
    <name type="scientific">Daphnia pulex</name>
    <name type="common">Water flea</name>
    <dbReference type="NCBI Taxonomy" id="6669"/>
    <lineage>
        <taxon>Eukaryota</taxon>
        <taxon>Metazoa</taxon>
        <taxon>Ecdysozoa</taxon>
        <taxon>Arthropoda</taxon>
        <taxon>Crustacea</taxon>
        <taxon>Branchiopoda</taxon>
        <taxon>Diplostraca</taxon>
        <taxon>Cladocera</taxon>
        <taxon>Anomopoda</taxon>
        <taxon>Daphniidae</taxon>
        <taxon>Daphnia</taxon>
    </lineage>
</organism>
<dbReference type="CDD" id="cd01816">
    <property type="entry name" value="RBD_RAF"/>
    <property type="match status" value="1"/>
</dbReference>
<keyword evidence="4" id="KW-0808">Transferase</keyword>
<dbReference type="PROSITE" id="PS00107">
    <property type="entry name" value="PROTEIN_KINASE_ATP"/>
    <property type="match status" value="1"/>
</dbReference>
<keyword evidence="7" id="KW-0418">Kinase</keyword>
<dbReference type="GO" id="GO:0070371">
    <property type="term" value="P:ERK1 and ERK2 cascade"/>
    <property type="evidence" value="ECO:0000318"/>
    <property type="project" value="GO_Central"/>
</dbReference>
<reference evidence="16 17" key="1">
    <citation type="journal article" date="2011" name="Science">
        <title>The ecoresponsive genome of Daphnia pulex.</title>
        <authorList>
            <person name="Colbourne J.K."/>
            <person name="Pfrender M.E."/>
            <person name="Gilbert D."/>
            <person name="Thomas W.K."/>
            <person name="Tucker A."/>
            <person name="Oakley T.H."/>
            <person name="Tokishita S."/>
            <person name="Aerts A."/>
            <person name="Arnold G.J."/>
            <person name="Basu M.K."/>
            <person name="Bauer D.J."/>
            <person name="Caceres C.E."/>
            <person name="Carmel L."/>
            <person name="Casola C."/>
            <person name="Choi J.H."/>
            <person name="Detter J.C."/>
            <person name="Dong Q."/>
            <person name="Dusheyko S."/>
            <person name="Eads B.D."/>
            <person name="Frohlich T."/>
            <person name="Geiler-Samerotte K.A."/>
            <person name="Gerlach D."/>
            <person name="Hatcher P."/>
            <person name="Jogdeo S."/>
            <person name="Krijgsveld J."/>
            <person name="Kriventseva E.V."/>
            <person name="Kultz D."/>
            <person name="Laforsch C."/>
            <person name="Lindquist E."/>
            <person name="Lopez J."/>
            <person name="Manak J.R."/>
            <person name="Muller J."/>
            <person name="Pangilinan J."/>
            <person name="Patwardhan R.P."/>
            <person name="Pitluck S."/>
            <person name="Pritham E.J."/>
            <person name="Rechtsteiner A."/>
            <person name="Rho M."/>
            <person name="Rogozin I.B."/>
            <person name="Sakarya O."/>
            <person name="Salamov A."/>
            <person name="Schaack S."/>
            <person name="Shapiro H."/>
            <person name="Shiga Y."/>
            <person name="Skalitzky C."/>
            <person name="Smith Z."/>
            <person name="Souvorov A."/>
            <person name="Sung W."/>
            <person name="Tang Z."/>
            <person name="Tsuchiya D."/>
            <person name="Tu H."/>
            <person name="Vos H."/>
            <person name="Wang M."/>
            <person name="Wolf Y.I."/>
            <person name="Yamagata H."/>
            <person name="Yamada T."/>
            <person name="Ye Y."/>
            <person name="Shaw J.R."/>
            <person name="Andrews J."/>
            <person name="Crease T.J."/>
            <person name="Tang H."/>
            <person name="Lucas S.M."/>
            <person name="Robertson H.M."/>
            <person name="Bork P."/>
            <person name="Koonin E.V."/>
            <person name="Zdobnov E.M."/>
            <person name="Grigoriev I.V."/>
            <person name="Lynch M."/>
            <person name="Boore J.L."/>
        </authorList>
    </citation>
    <scope>NUCLEOTIDE SEQUENCE [LARGE SCALE GENOMIC DNA]</scope>
</reference>
<dbReference type="PROSITE" id="PS50081">
    <property type="entry name" value="ZF_DAG_PE_2"/>
    <property type="match status" value="1"/>
</dbReference>
<feature type="domain" description="RBD" evidence="15">
    <location>
        <begin position="165"/>
        <end position="236"/>
    </location>
</feature>
<dbReference type="GO" id="GO:0005737">
    <property type="term" value="C:cytoplasm"/>
    <property type="evidence" value="ECO:0000318"/>
    <property type="project" value="GO_Central"/>
</dbReference>
<evidence type="ECO:0000256" key="11">
    <source>
        <dbReference type="SAM" id="Coils"/>
    </source>
</evidence>
<dbReference type="AlphaFoldDB" id="E9GAH4"/>
<dbReference type="KEGG" id="dpx:DAPPUDRAFT_315683"/>
<dbReference type="FunFam" id="3.10.20.90:FF:000259">
    <property type="entry name" value="Raf serine/threonine-protein kinase phl"/>
    <property type="match status" value="1"/>
</dbReference>
<dbReference type="SUPFAM" id="SSF54236">
    <property type="entry name" value="Ubiquitin-like"/>
    <property type="match status" value="1"/>
</dbReference>
<evidence type="ECO:0000256" key="10">
    <source>
        <dbReference type="PROSITE-ProRule" id="PRU10141"/>
    </source>
</evidence>
<dbReference type="EC" id="2.7.11.1" evidence="2"/>